<dbReference type="OrthoDB" id="6133052at2759"/>
<dbReference type="InterPro" id="IPR007110">
    <property type="entry name" value="Ig-like_dom"/>
</dbReference>
<keyword evidence="3" id="KW-1185">Reference proteome</keyword>
<dbReference type="SMART" id="SM00409">
    <property type="entry name" value="IG"/>
    <property type="match status" value="1"/>
</dbReference>
<dbReference type="InterPro" id="IPR025662">
    <property type="entry name" value="Sigma_54_int_dom_ATP-bd_1"/>
</dbReference>
<keyword evidence="2" id="KW-0808">Transferase</keyword>
<dbReference type="InterPro" id="IPR013098">
    <property type="entry name" value="Ig_I-set"/>
</dbReference>
<sequence length="228" mass="26332">MFTSSFEHIYCIEGKKLQLKCSVYSETIDVKWFKNNPKLYKHEKIERNKNVYIDSDGKDHVMTIQNAKVTDSGQYIIIAGNVRKQLSVTVEEMPDAVKKMSEHDRSMFLKAAGSGTAVRYYIRIMIVGESGVGKTCLLRRLMNEQIGEVRSTDGINIEVKQCKINRQTQKWIFTSGNLEFRIYFSHWPCQVRPCQFDFALSSAYDLAIRLALLLPNDLAQQPCRRKFT</sequence>
<dbReference type="Gene3D" id="3.40.50.300">
    <property type="entry name" value="P-loop containing nucleotide triphosphate hydrolases"/>
    <property type="match status" value="1"/>
</dbReference>
<dbReference type="AlphaFoldDB" id="A0A6J8ABQ9"/>
<dbReference type="Pfam" id="PF08477">
    <property type="entry name" value="Roc"/>
    <property type="match status" value="1"/>
</dbReference>
<proteinExistence type="predicted"/>
<evidence type="ECO:0000259" key="1">
    <source>
        <dbReference type="PROSITE" id="PS50835"/>
    </source>
</evidence>
<dbReference type="PROSITE" id="PS00675">
    <property type="entry name" value="SIGMA54_INTERACT_1"/>
    <property type="match status" value="1"/>
</dbReference>
<dbReference type="InterPro" id="IPR013783">
    <property type="entry name" value="Ig-like_fold"/>
</dbReference>
<name>A0A6J8ABQ9_MYTCO</name>
<dbReference type="Proteomes" id="UP000507470">
    <property type="component" value="Unassembled WGS sequence"/>
</dbReference>
<dbReference type="PROSITE" id="PS50835">
    <property type="entry name" value="IG_LIKE"/>
    <property type="match status" value="1"/>
</dbReference>
<accession>A0A6J8ABQ9</accession>
<dbReference type="InterPro" id="IPR003599">
    <property type="entry name" value="Ig_sub"/>
</dbReference>
<dbReference type="InterPro" id="IPR027417">
    <property type="entry name" value="P-loop_NTPase"/>
</dbReference>
<reference evidence="2 3" key="1">
    <citation type="submission" date="2020-06" db="EMBL/GenBank/DDBJ databases">
        <authorList>
            <person name="Li R."/>
            <person name="Bekaert M."/>
        </authorList>
    </citation>
    <scope>NUCLEOTIDE SEQUENCE [LARGE SCALE GENOMIC DNA]</scope>
    <source>
        <strain evidence="3">wild</strain>
    </source>
</reference>
<gene>
    <name evidence="2" type="ORF">MCOR_5335</name>
</gene>
<evidence type="ECO:0000313" key="3">
    <source>
        <dbReference type="Proteomes" id="UP000507470"/>
    </source>
</evidence>
<dbReference type="Gene3D" id="2.60.40.10">
    <property type="entry name" value="Immunoglobulins"/>
    <property type="match status" value="1"/>
</dbReference>
<protein>
    <submittedName>
        <fullName evidence="2">TTN</fullName>
        <ecNumber evidence="2">2.7.11.1</ecNumber>
    </submittedName>
</protein>
<dbReference type="InterPro" id="IPR036179">
    <property type="entry name" value="Ig-like_dom_sf"/>
</dbReference>
<feature type="domain" description="Ig-like" evidence="1">
    <location>
        <begin position="13"/>
        <end position="89"/>
    </location>
</feature>
<dbReference type="SUPFAM" id="SSF52540">
    <property type="entry name" value="P-loop containing nucleoside triphosphate hydrolases"/>
    <property type="match status" value="1"/>
</dbReference>
<dbReference type="EMBL" id="CACVKT020000956">
    <property type="protein sequence ID" value="CAC5364214.1"/>
    <property type="molecule type" value="Genomic_DNA"/>
</dbReference>
<dbReference type="EC" id="2.7.11.1" evidence="2"/>
<dbReference type="SUPFAM" id="SSF48726">
    <property type="entry name" value="Immunoglobulin"/>
    <property type="match status" value="1"/>
</dbReference>
<organism evidence="2 3">
    <name type="scientific">Mytilus coruscus</name>
    <name type="common">Sea mussel</name>
    <dbReference type="NCBI Taxonomy" id="42192"/>
    <lineage>
        <taxon>Eukaryota</taxon>
        <taxon>Metazoa</taxon>
        <taxon>Spiralia</taxon>
        <taxon>Lophotrochozoa</taxon>
        <taxon>Mollusca</taxon>
        <taxon>Bivalvia</taxon>
        <taxon>Autobranchia</taxon>
        <taxon>Pteriomorphia</taxon>
        <taxon>Mytilida</taxon>
        <taxon>Mytiloidea</taxon>
        <taxon>Mytilidae</taxon>
        <taxon>Mytilinae</taxon>
        <taxon>Mytilus</taxon>
    </lineage>
</organism>
<dbReference type="Pfam" id="PF07679">
    <property type="entry name" value="I-set"/>
    <property type="match status" value="1"/>
</dbReference>
<dbReference type="GO" id="GO:0004674">
    <property type="term" value="F:protein serine/threonine kinase activity"/>
    <property type="evidence" value="ECO:0007669"/>
    <property type="project" value="UniProtKB-EC"/>
</dbReference>
<evidence type="ECO:0000313" key="2">
    <source>
        <dbReference type="EMBL" id="CAC5364214.1"/>
    </source>
</evidence>